<accession>A0A9D2C0D8</accession>
<dbReference type="InterPro" id="IPR003806">
    <property type="entry name" value="ATP-grasp_PylC-type"/>
</dbReference>
<keyword evidence="1" id="KW-0067">ATP-binding</keyword>
<evidence type="ECO:0000313" key="3">
    <source>
        <dbReference type="EMBL" id="HIY25630.1"/>
    </source>
</evidence>
<dbReference type="GO" id="GO:0046872">
    <property type="term" value="F:metal ion binding"/>
    <property type="evidence" value="ECO:0007669"/>
    <property type="project" value="InterPro"/>
</dbReference>
<proteinExistence type="predicted"/>
<dbReference type="PROSITE" id="PS50975">
    <property type="entry name" value="ATP_GRASP"/>
    <property type="match status" value="1"/>
</dbReference>
<reference evidence="3" key="2">
    <citation type="submission" date="2021-04" db="EMBL/GenBank/DDBJ databases">
        <authorList>
            <person name="Gilroy R."/>
        </authorList>
    </citation>
    <scope>NUCLEOTIDE SEQUENCE</scope>
    <source>
        <strain evidence="3">1282</strain>
    </source>
</reference>
<reference evidence="3" key="1">
    <citation type="journal article" date="2021" name="PeerJ">
        <title>Extensive microbial diversity within the chicken gut microbiome revealed by metagenomics and culture.</title>
        <authorList>
            <person name="Gilroy R."/>
            <person name="Ravi A."/>
            <person name="Getino M."/>
            <person name="Pursley I."/>
            <person name="Horton D.L."/>
            <person name="Alikhan N.F."/>
            <person name="Baker D."/>
            <person name="Gharbi K."/>
            <person name="Hall N."/>
            <person name="Watson M."/>
            <person name="Adriaenssens E.M."/>
            <person name="Foster-Nyarko E."/>
            <person name="Jarju S."/>
            <person name="Secka A."/>
            <person name="Antonio M."/>
            <person name="Oren A."/>
            <person name="Chaudhuri R.R."/>
            <person name="La Ragione R."/>
            <person name="Hildebrand F."/>
            <person name="Pallen M.J."/>
        </authorList>
    </citation>
    <scope>NUCLEOTIDE SEQUENCE</scope>
    <source>
        <strain evidence="3">1282</strain>
    </source>
</reference>
<dbReference type="Pfam" id="PF02655">
    <property type="entry name" value="ATP-grasp_3"/>
    <property type="match status" value="1"/>
</dbReference>
<evidence type="ECO:0000313" key="4">
    <source>
        <dbReference type="Proteomes" id="UP000823915"/>
    </source>
</evidence>
<dbReference type="GO" id="GO:0005524">
    <property type="term" value="F:ATP binding"/>
    <property type="evidence" value="ECO:0007669"/>
    <property type="project" value="UniProtKB-UniRule"/>
</dbReference>
<dbReference type="InterPro" id="IPR005479">
    <property type="entry name" value="CPAse_ATP-bd"/>
</dbReference>
<name>A0A9D2C0D8_9FIRM</name>
<dbReference type="InterPro" id="IPR011761">
    <property type="entry name" value="ATP-grasp"/>
</dbReference>
<organism evidence="3 4">
    <name type="scientific">Candidatus Acutalibacter pullistercoris</name>
    <dbReference type="NCBI Taxonomy" id="2838418"/>
    <lineage>
        <taxon>Bacteria</taxon>
        <taxon>Bacillati</taxon>
        <taxon>Bacillota</taxon>
        <taxon>Clostridia</taxon>
        <taxon>Eubacteriales</taxon>
        <taxon>Acutalibacteraceae</taxon>
        <taxon>Acutalibacter</taxon>
    </lineage>
</organism>
<dbReference type="Gene3D" id="3.30.470.20">
    <property type="entry name" value="ATP-grasp fold, B domain"/>
    <property type="match status" value="1"/>
</dbReference>
<gene>
    <name evidence="3" type="ORF">H9838_00465</name>
</gene>
<dbReference type="AlphaFoldDB" id="A0A9D2C0D8"/>
<dbReference type="SUPFAM" id="SSF56059">
    <property type="entry name" value="Glutathione synthetase ATP-binding domain-like"/>
    <property type="match status" value="1"/>
</dbReference>
<dbReference type="Proteomes" id="UP000823915">
    <property type="component" value="Unassembled WGS sequence"/>
</dbReference>
<protein>
    <submittedName>
        <fullName evidence="3">ATP-grasp domain-containing protein</fullName>
    </submittedName>
</protein>
<feature type="domain" description="ATP-grasp" evidence="2">
    <location>
        <begin position="126"/>
        <end position="303"/>
    </location>
</feature>
<comment type="caution">
    <text evidence="3">The sequence shown here is derived from an EMBL/GenBank/DDBJ whole genome shotgun (WGS) entry which is preliminary data.</text>
</comment>
<dbReference type="PROSITE" id="PS00867">
    <property type="entry name" value="CPSASE_2"/>
    <property type="match status" value="1"/>
</dbReference>
<evidence type="ECO:0000259" key="2">
    <source>
        <dbReference type="PROSITE" id="PS50975"/>
    </source>
</evidence>
<dbReference type="EMBL" id="DXDU01000008">
    <property type="protein sequence ID" value="HIY25630.1"/>
    <property type="molecule type" value="Genomic_DNA"/>
</dbReference>
<sequence>MADTPTILVTDTKYRASLAAVEALGRAGYPVAALHTKEDGSGVPPPFRSRYARRKLLLPCSNTSPQYTALLRKACQSLGGRPVIFPIAAATLQTLSAQGQELADCASFLVSPPSVLDQANDKRFVGELARSLGVPVPEEFPCPQGQLPGRFPVIVKPRCGEKLGLHAEERYRKAYDAASFAKAYQAMSQYDPQPVVQELVEGEAVGVSAVLDRESRPVAVVCHRRVREYPIQGGPSSCCESCWDQSLVDHALRLLQGLSFVGMAMVEFKGGKLLEINPRVWGSFPLTYKCGSPFAEAYVRASLGERLPLCQGPQYQLGRRMQYLLNDGLACLGYLRQGQAARGLGGLKDLLDPRVKDGVFSWDDPKPFFTYLKNTLGKGGK</sequence>
<keyword evidence="1" id="KW-0547">Nucleotide-binding</keyword>
<evidence type="ECO:0000256" key="1">
    <source>
        <dbReference type="PROSITE-ProRule" id="PRU00409"/>
    </source>
</evidence>